<evidence type="ECO:0000313" key="2">
    <source>
        <dbReference type="Proteomes" id="UP000070373"/>
    </source>
</evidence>
<comment type="caution">
    <text evidence="1">The sequence shown here is derived from an EMBL/GenBank/DDBJ whole genome shotgun (WGS) entry which is preliminary data.</text>
</comment>
<keyword evidence="2" id="KW-1185">Reference proteome</keyword>
<reference evidence="1 2" key="1">
    <citation type="journal article" date="2016" name="Sci. Rep.">
        <title>Metabolic traits of an uncultured archaeal lineage -MSBL1- from brine pools of the Red Sea.</title>
        <authorList>
            <person name="Mwirichia R."/>
            <person name="Alam I."/>
            <person name="Rashid M."/>
            <person name="Vinu M."/>
            <person name="Ba-Alawi W."/>
            <person name="Anthony Kamau A."/>
            <person name="Kamanda Ngugi D."/>
            <person name="Goker M."/>
            <person name="Klenk H.P."/>
            <person name="Bajic V."/>
            <person name="Stingl U."/>
        </authorList>
    </citation>
    <scope>NUCLEOTIDE SEQUENCE [LARGE SCALE GENOMIC DNA]</scope>
    <source>
        <strain evidence="1">SCGC-AAA259E17</strain>
    </source>
</reference>
<dbReference type="Proteomes" id="UP000070373">
    <property type="component" value="Unassembled WGS sequence"/>
</dbReference>
<evidence type="ECO:0000313" key="1">
    <source>
        <dbReference type="EMBL" id="KXA93020.1"/>
    </source>
</evidence>
<protein>
    <submittedName>
        <fullName evidence="1">Uncharacterized protein</fullName>
    </submittedName>
</protein>
<gene>
    <name evidence="1" type="ORF">AKJ64_01585</name>
</gene>
<organism evidence="1 2">
    <name type="scientific">candidate division MSBL1 archaeon SCGC-AAA259E17</name>
    <dbReference type="NCBI Taxonomy" id="1698263"/>
    <lineage>
        <taxon>Archaea</taxon>
        <taxon>Methanobacteriati</taxon>
        <taxon>Methanobacteriota</taxon>
        <taxon>candidate division MSBL1</taxon>
    </lineage>
</organism>
<proteinExistence type="predicted"/>
<sequence>MITDNYPATRFRLRIWNDTKKNPFEDVEIQGPLTLPFHENRLPHGTWVYLDCRSTGPVITVDGSITGEEWR</sequence>
<accession>A0A133UFT2</accession>
<dbReference type="AlphaFoldDB" id="A0A133UFT2"/>
<name>A0A133UFT2_9EURY</name>
<dbReference type="EMBL" id="LHXN01000019">
    <property type="protein sequence ID" value="KXA93020.1"/>
    <property type="molecule type" value="Genomic_DNA"/>
</dbReference>